<dbReference type="InterPro" id="IPR052360">
    <property type="entry name" value="Transcr_Regulatory_Proteins"/>
</dbReference>
<dbReference type="EMBL" id="ML993583">
    <property type="protein sequence ID" value="KAF2171387.1"/>
    <property type="molecule type" value="Genomic_DNA"/>
</dbReference>
<sequence length="436" mass="48583">MAGIAQTPQMSCGGYTNIVPALRFELLSDAVERRSYSYFFEVVGPQSSGHHEKGFWTIALRQISHANIALLHAVAALGAIEEHHHAEDPLRRRALRTFALAQYGQSLSGLRKSVRNGAASALVILVGAVLHITMELRQKGEQGPAKAQLRTALRFLASSHRHTPSERAVLHRWIRPMLGRRLLQFEPQDKTQTLNDGVRLVETRLEAPESYEVSAIWGVPGIDEAHHELQSIIETTFTRIHRSASNGCTDEIEHALSRGRACLQNWQSAFDQNFAQPGNNRETLLPRILCQSAILIIQTVISTSRPPHDEDFARQIDACEAFMQLHKTTGHEGGAFFVDHAVIPSLFFAAVQCKDASLSARAMRILQNRPWREGFWDSRDVAEEARRVRGLFSERALRIDGLGEHPYLGCAWEFLGGCGLIVSNRDAGVNTFSKPP</sequence>
<keyword evidence="2" id="KW-0862">Zinc</keyword>
<evidence type="ECO:0000256" key="5">
    <source>
        <dbReference type="ARBA" id="ARBA00023163"/>
    </source>
</evidence>
<dbReference type="GeneID" id="54557799"/>
<evidence type="ECO:0008006" key="9">
    <source>
        <dbReference type="Google" id="ProtNLM"/>
    </source>
</evidence>
<name>A0A6A6CW20_ZASCE</name>
<dbReference type="GO" id="GO:0046872">
    <property type="term" value="F:metal ion binding"/>
    <property type="evidence" value="ECO:0007669"/>
    <property type="project" value="UniProtKB-KW"/>
</dbReference>
<dbReference type="RefSeq" id="XP_033672276.1">
    <property type="nucleotide sequence ID" value="XM_033804527.1"/>
</dbReference>
<keyword evidence="6" id="KW-0539">Nucleus</keyword>
<gene>
    <name evidence="7" type="ORF">M409DRAFT_18500</name>
</gene>
<evidence type="ECO:0000256" key="6">
    <source>
        <dbReference type="ARBA" id="ARBA00023242"/>
    </source>
</evidence>
<dbReference type="GO" id="GO:0003677">
    <property type="term" value="F:DNA binding"/>
    <property type="evidence" value="ECO:0007669"/>
    <property type="project" value="UniProtKB-KW"/>
</dbReference>
<evidence type="ECO:0000256" key="3">
    <source>
        <dbReference type="ARBA" id="ARBA00023015"/>
    </source>
</evidence>
<keyword evidence="4" id="KW-0238">DNA-binding</keyword>
<dbReference type="Proteomes" id="UP000799537">
    <property type="component" value="Unassembled WGS sequence"/>
</dbReference>
<keyword evidence="5" id="KW-0804">Transcription</keyword>
<keyword evidence="3" id="KW-0805">Transcription regulation</keyword>
<evidence type="ECO:0000313" key="8">
    <source>
        <dbReference type="Proteomes" id="UP000799537"/>
    </source>
</evidence>
<dbReference type="PANTHER" id="PTHR36206:SF13">
    <property type="entry name" value="TRANSCRIPTIONAL REGULATORY PROTEIN MOC3"/>
    <property type="match status" value="1"/>
</dbReference>
<evidence type="ECO:0000313" key="7">
    <source>
        <dbReference type="EMBL" id="KAF2171387.1"/>
    </source>
</evidence>
<evidence type="ECO:0000256" key="2">
    <source>
        <dbReference type="ARBA" id="ARBA00022833"/>
    </source>
</evidence>
<reference evidence="7" key="1">
    <citation type="journal article" date="2020" name="Stud. Mycol.">
        <title>101 Dothideomycetes genomes: a test case for predicting lifestyles and emergence of pathogens.</title>
        <authorList>
            <person name="Haridas S."/>
            <person name="Albert R."/>
            <person name="Binder M."/>
            <person name="Bloem J."/>
            <person name="Labutti K."/>
            <person name="Salamov A."/>
            <person name="Andreopoulos B."/>
            <person name="Baker S."/>
            <person name="Barry K."/>
            <person name="Bills G."/>
            <person name="Bluhm B."/>
            <person name="Cannon C."/>
            <person name="Castanera R."/>
            <person name="Culley D."/>
            <person name="Daum C."/>
            <person name="Ezra D."/>
            <person name="Gonzalez J."/>
            <person name="Henrissat B."/>
            <person name="Kuo A."/>
            <person name="Liang C."/>
            <person name="Lipzen A."/>
            <person name="Lutzoni F."/>
            <person name="Magnuson J."/>
            <person name="Mondo S."/>
            <person name="Nolan M."/>
            <person name="Ohm R."/>
            <person name="Pangilinan J."/>
            <person name="Park H.-J."/>
            <person name="Ramirez L."/>
            <person name="Alfaro M."/>
            <person name="Sun H."/>
            <person name="Tritt A."/>
            <person name="Yoshinaga Y."/>
            <person name="Zwiers L.-H."/>
            <person name="Turgeon B."/>
            <person name="Goodwin S."/>
            <person name="Spatafora J."/>
            <person name="Crous P."/>
            <person name="Grigoriev I."/>
        </authorList>
    </citation>
    <scope>NUCLEOTIDE SEQUENCE</scope>
    <source>
        <strain evidence="7">ATCC 36951</strain>
    </source>
</reference>
<dbReference type="PANTHER" id="PTHR36206">
    <property type="entry name" value="ASPERCRYPTIN BIOSYNTHESIS CLUSTER-SPECIFIC TRANSCRIPTION REGULATOR ATNN-RELATED"/>
    <property type="match status" value="1"/>
</dbReference>
<accession>A0A6A6CW20</accession>
<proteinExistence type="predicted"/>
<dbReference type="AlphaFoldDB" id="A0A6A6CW20"/>
<keyword evidence="1" id="KW-0479">Metal-binding</keyword>
<protein>
    <recommendedName>
        <fullName evidence="9">Transcription factor domain-containing protein</fullName>
    </recommendedName>
</protein>
<keyword evidence="8" id="KW-1185">Reference proteome</keyword>
<organism evidence="7 8">
    <name type="scientific">Zasmidium cellare ATCC 36951</name>
    <dbReference type="NCBI Taxonomy" id="1080233"/>
    <lineage>
        <taxon>Eukaryota</taxon>
        <taxon>Fungi</taxon>
        <taxon>Dikarya</taxon>
        <taxon>Ascomycota</taxon>
        <taxon>Pezizomycotina</taxon>
        <taxon>Dothideomycetes</taxon>
        <taxon>Dothideomycetidae</taxon>
        <taxon>Mycosphaerellales</taxon>
        <taxon>Mycosphaerellaceae</taxon>
        <taxon>Zasmidium</taxon>
    </lineage>
</organism>
<dbReference type="OrthoDB" id="3145928at2759"/>
<evidence type="ECO:0000256" key="1">
    <source>
        <dbReference type="ARBA" id="ARBA00022723"/>
    </source>
</evidence>
<evidence type="ECO:0000256" key="4">
    <source>
        <dbReference type="ARBA" id="ARBA00023125"/>
    </source>
</evidence>